<organism evidence="1 2">
    <name type="scientific">Somion occarium</name>
    <dbReference type="NCBI Taxonomy" id="3059160"/>
    <lineage>
        <taxon>Eukaryota</taxon>
        <taxon>Fungi</taxon>
        <taxon>Dikarya</taxon>
        <taxon>Basidiomycota</taxon>
        <taxon>Agaricomycotina</taxon>
        <taxon>Agaricomycetes</taxon>
        <taxon>Polyporales</taxon>
        <taxon>Cerrenaceae</taxon>
        <taxon>Somion</taxon>
    </lineage>
</organism>
<proteinExistence type="predicted"/>
<gene>
    <name evidence="1" type="ORF">GFSPODELE1_LOCUS3967</name>
</gene>
<reference evidence="2" key="1">
    <citation type="submission" date="2024-04" db="EMBL/GenBank/DDBJ databases">
        <authorList>
            <person name="Shaw F."/>
            <person name="Minotto A."/>
        </authorList>
    </citation>
    <scope>NUCLEOTIDE SEQUENCE [LARGE SCALE GENOMIC DNA]</scope>
</reference>
<dbReference type="EMBL" id="OZ037945">
    <property type="protein sequence ID" value="CAL1702273.1"/>
    <property type="molecule type" value="Genomic_DNA"/>
</dbReference>
<protein>
    <submittedName>
        <fullName evidence="1">Uncharacterized protein</fullName>
    </submittedName>
</protein>
<evidence type="ECO:0000313" key="1">
    <source>
        <dbReference type="EMBL" id="CAL1702273.1"/>
    </source>
</evidence>
<name>A0ABP1D2Z4_9APHY</name>
<keyword evidence="2" id="KW-1185">Reference proteome</keyword>
<accession>A0ABP1D2Z4</accession>
<evidence type="ECO:0000313" key="2">
    <source>
        <dbReference type="Proteomes" id="UP001497453"/>
    </source>
</evidence>
<sequence>MNDVPPTFLPRSTPLHWTHQIFCCRTPNSSGVIPVMIFEPDLAIQLRGVCELGKGRRGDSTVEVLRNQVWECPPLQIRIRQRDFDRCFDVGKGLSHQTH</sequence>
<dbReference type="Proteomes" id="UP001497453">
    <property type="component" value="Chromosome 2"/>
</dbReference>